<dbReference type="RefSeq" id="WP_226933338.1">
    <property type="nucleotide sequence ID" value="NZ_JACDXX010000001.1"/>
</dbReference>
<evidence type="ECO:0000313" key="2">
    <source>
        <dbReference type="EMBL" id="MCB5408464.1"/>
    </source>
</evidence>
<gene>
    <name evidence="2" type="ORF">H0485_00395</name>
</gene>
<proteinExistence type="predicted"/>
<name>A0ABS8CGF0_9RHOB</name>
<sequence length="311" mass="34094">MGQMLREEAVVGLPVPGLPVAGDTGLPEAPVFSYSHPEQSPIRRRLIRIAERLSGQGRIEKLYRSWRADPGRDRRAPLFAEAVRLLGLQLEFTRGDARLIPKTGGLLVIANHPFGIADGLALGDLITRVRPDVKIMVHAALCQAPEARSLLLPVDFSTGAAARRASAETRKAAADWLDQGHVLVIFPAGGVATAPRPLARHAADPAWHPFVTRLALRAGVRVLPVWFHGQNSRLFQIVSHYSYPLRVALIFRETLKRAKKPLKLAVGQPVEIDPGMKAGLAGELRRLTYGLAGRTGPKADVEFRFPSRIRF</sequence>
<dbReference type="GO" id="GO:0016746">
    <property type="term" value="F:acyltransferase activity"/>
    <property type="evidence" value="ECO:0007669"/>
    <property type="project" value="UniProtKB-KW"/>
</dbReference>
<dbReference type="CDD" id="cd07986">
    <property type="entry name" value="LPLAT_ACT14924-like"/>
    <property type="match status" value="1"/>
</dbReference>
<organism evidence="2 3">
    <name type="scientific">Pseudogemmobacter faecipullorum</name>
    <dbReference type="NCBI Taxonomy" id="2755041"/>
    <lineage>
        <taxon>Bacteria</taxon>
        <taxon>Pseudomonadati</taxon>
        <taxon>Pseudomonadota</taxon>
        <taxon>Alphaproteobacteria</taxon>
        <taxon>Rhodobacterales</taxon>
        <taxon>Paracoccaceae</taxon>
        <taxon>Pseudogemmobacter</taxon>
    </lineage>
</organism>
<evidence type="ECO:0000259" key="1">
    <source>
        <dbReference type="SMART" id="SM00563"/>
    </source>
</evidence>
<dbReference type="Pfam" id="PF19576">
    <property type="entry name" value="Acyltransf_2"/>
    <property type="match status" value="1"/>
</dbReference>
<feature type="domain" description="Phospholipid/glycerol acyltransferase" evidence="1">
    <location>
        <begin position="106"/>
        <end position="230"/>
    </location>
</feature>
<protein>
    <submittedName>
        <fullName evidence="2">Lysophospholipid acyltransferase family protein</fullName>
    </submittedName>
</protein>
<accession>A0ABS8CGF0</accession>
<dbReference type="SMART" id="SM00563">
    <property type="entry name" value="PlsC"/>
    <property type="match status" value="1"/>
</dbReference>
<dbReference type="InterPro" id="IPR002123">
    <property type="entry name" value="Plipid/glycerol_acylTrfase"/>
</dbReference>
<keyword evidence="2" id="KW-0808">Transferase</keyword>
<keyword evidence="3" id="KW-1185">Reference proteome</keyword>
<dbReference type="Proteomes" id="UP001198571">
    <property type="component" value="Unassembled WGS sequence"/>
</dbReference>
<dbReference type="EMBL" id="JACDXX010000001">
    <property type="protein sequence ID" value="MCB5408464.1"/>
    <property type="molecule type" value="Genomic_DNA"/>
</dbReference>
<dbReference type="InterPro" id="IPR045746">
    <property type="entry name" value="ACT14924-like_Acyltransf_dom"/>
</dbReference>
<dbReference type="SUPFAM" id="SSF69593">
    <property type="entry name" value="Glycerol-3-phosphate (1)-acyltransferase"/>
    <property type="match status" value="1"/>
</dbReference>
<comment type="caution">
    <text evidence="2">The sequence shown here is derived from an EMBL/GenBank/DDBJ whole genome shotgun (WGS) entry which is preliminary data.</text>
</comment>
<keyword evidence="2" id="KW-0012">Acyltransferase</keyword>
<evidence type="ECO:0000313" key="3">
    <source>
        <dbReference type="Proteomes" id="UP001198571"/>
    </source>
</evidence>
<reference evidence="2 3" key="1">
    <citation type="submission" date="2020-07" db="EMBL/GenBank/DDBJ databases">
        <title>Pseudogemmobacter sp. nov., isolated from poultry manure in Taiwan.</title>
        <authorList>
            <person name="Lin S.-Y."/>
            <person name="Tang Y.-S."/>
            <person name="Young C.-C."/>
        </authorList>
    </citation>
    <scope>NUCLEOTIDE SEQUENCE [LARGE SCALE GENOMIC DNA]</scope>
    <source>
        <strain evidence="2 3">CC-YST710</strain>
    </source>
</reference>